<evidence type="ECO:0000256" key="1">
    <source>
        <dbReference type="ARBA" id="ARBA00022729"/>
    </source>
</evidence>
<dbReference type="SUPFAM" id="SSF54106">
    <property type="entry name" value="LysM domain"/>
    <property type="match status" value="1"/>
</dbReference>
<evidence type="ECO:0000259" key="5">
    <source>
        <dbReference type="PROSITE" id="PS50911"/>
    </source>
</evidence>
<dbReference type="KEGG" id="wct:WS74_1083"/>
<dbReference type="SMART" id="SM00257">
    <property type="entry name" value="LysM"/>
    <property type="match status" value="1"/>
</dbReference>
<dbReference type="InterPro" id="IPR018392">
    <property type="entry name" value="LysM"/>
</dbReference>
<name>A0A075U0D7_9LACO</name>
<dbReference type="KEGG" id="wce:WS08_1017"/>
<protein>
    <submittedName>
        <fullName evidence="7">Sle1 protein</fullName>
    </submittedName>
</protein>
<proteinExistence type="predicted"/>
<feature type="domain" description="LysM" evidence="6">
    <location>
        <begin position="31"/>
        <end position="75"/>
    </location>
</feature>
<dbReference type="InterPro" id="IPR009148">
    <property type="entry name" value="PcsB-like"/>
</dbReference>
<dbReference type="InterPro" id="IPR038765">
    <property type="entry name" value="Papain-like_cys_pep_sf"/>
</dbReference>
<dbReference type="CDD" id="cd00118">
    <property type="entry name" value="LysM"/>
    <property type="match status" value="1"/>
</dbReference>
<dbReference type="InterPro" id="IPR036779">
    <property type="entry name" value="LysM_dom_sf"/>
</dbReference>
<feature type="signal peptide" evidence="4">
    <location>
        <begin position="1"/>
        <end position="26"/>
    </location>
</feature>
<keyword evidence="8" id="KW-1185">Reference proteome</keyword>
<reference evidence="7 8" key="1">
    <citation type="journal article" date="2014" name="Genome Announc.">
        <title>Complete Genome Sequences of Fish Pathogenic Weissella ceti Strains WS74 and WS105.</title>
        <authorList>
            <person name="Figueiredo H.C."/>
            <person name="Leal C.A."/>
            <person name="Dorella F.A."/>
            <person name="Carvalho A.F."/>
            <person name="Soares S.C."/>
            <person name="Pereira F.L."/>
            <person name="Azevedo V.A."/>
        </authorList>
    </citation>
    <scope>NUCLEOTIDE SEQUENCE [LARGE SCALE GENOMIC DNA]</scope>
    <source>
        <strain evidence="7 8">WS74</strain>
    </source>
</reference>
<dbReference type="Proteomes" id="UP000029079">
    <property type="component" value="Chromosome"/>
</dbReference>
<accession>A0A075U0D7</accession>
<evidence type="ECO:0000259" key="6">
    <source>
        <dbReference type="PROSITE" id="PS51782"/>
    </source>
</evidence>
<evidence type="ECO:0000256" key="2">
    <source>
        <dbReference type="ARBA" id="ARBA00022801"/>
    </source>
</evidence>
<feature type="domain" description="Peptidase C51" evidence="5">
    <location>
        <begin position="138"/>
        <end position="256"/>
    </location>
</feature>
<dbReference type="Pfam" id="PF01476">
    <property type="entry name" value="LysM"/>
    <property type="match status" value="1"/>
</dbReference>
<dbReference type="PROSITE" id="PS51782">
    <property type="entry name" value="LYSM"/>
    <property type="match status" value="1"/>
</dbReference>
<evidence type="ECO:0000313" key="7">
    <source>
        <dbReference type="EMBL" id="AIM63334.1"/>
    </source>
</evidence>
<dbReference type="InterPro" id="IPR007921">
    <property type="entry name" value="CHAP_dom"/>
</dbReference>
<feature type="region of interest" description="Disordered" evidence="3">
    <location>
        <begin position="114"/>
        <end position="136"/>
    </location>
</feature>
<dbReference type="AlphaFoldDB" id="A0A075U0D7"/>
<dbReference type="GO" id="GO:0016787">
    <property type="term" value="F:hydrolase activity"/>
    <property type="evidence" value="ECO:0007669"/>
    <property type="project" value="UniProtKB-KW"/>
</dbReference>
<keyword evidence="2" id="KW-0378">Hydrolase</keyword>
<dbReference type="SUPFAM" id="SSF54001">
    <property type="entry name" value="Cysteine proteinases"/>
    <property type="match status" value="1"/>
</dbReference>
<dbReference type="KEGG" id="wci:WS105_1079"/>
<organism evidence="7 8">
    <name type="scientific">Weissella ceti</name>
    <dbReference type="NCBI Taxonomy" id="759620"/>
    <lineage>
        <taxon>Bacteria</taxon>
        <taxon>Bacillati</taxon>
        <taxon>Bacillota</taxon>
        <taxon>Bacilli</taxon>
        <taxon>Lactobacillales</taxon>
        <taxon>Lactobacillaceae</taxon>
        <taxon>Weissella</taxon>
    </lineage>
</organism>
<sequence length="256" mass="26215">MNTTVKNMLLATAGAAVLMAGSTALGSADTTKITIMSGDTLSQLAIDYDATVEDLVSSNNIKDANKIWAGDKLVVTGKAVKDLKLTAEQKEVVAEVKEEVEVKQAEQAAVEAPAAAPAQVEAPVQTEVSTSAKTNKSQNTDFAKKYDAPQNYSAVNTYPQGQCTYFAKAAAPWVGNNWGNAADWAASAAAAGRTVSSTPTVGAVAVFAPGQQGAGGLGHVAVVTSVSPDGTSFGLIEGNYAGNRDSAQTAGVVFIR</sequence>
<evidence type="ECO:0000256" key="3">
    <source>
        <dbReference type="SAM" id="MobiDB-lite"/>
    </source>
</evidence>
<keyword evidence="1 4" id="KW-0732">Signal</keyword>
<dbReference type="RefSeq" id="WP_051747850.1">
    <property type="nucleotide sequence ID" value="NZ_CP009223.1"/>
</dbReference>
<dbReference type="PATRIC" id="fig|759620.7.peg.1042"/>
<dbReference type="OrthoDB" id="2409959at2"/>
<reference evidence="8" key="2">
    <citation type="submission" date="2014-08" db="EMBL/GenBank/DDBJ databases">
        <title>Complete genome of Weissella ceti strain WS74 isolated from diseased rainbow trout in Brazil.</title>
        <authorList>
            <person name="Figueiredo H.C.P."/>
            <person name="Leal C.A.G."/>
            <person name="Pereira F.L."/>
            <person name="Soares S.C."/>
            <person name="Dorella F.A."/>
            <person name="Carvalho A.F."/>
            <person name="Azevedo V.A.C."/>
        </authorList>
    </citation>
    <scope>NUCLEOTIDE SEQUENCE [LARGE SCALE GENOMIC DNA]</scope>
    <source>
        <strain evidence="8">WS74</strain>
    </source>
</reference>
<dbReference type="Gene3D" id="3.90.1720.10">
    <property type="entry name" value="endopeptidase domain like (from Nostoc punctiforme)"/>
    <property type="match status" value="1"/>
</dbReference>
<feature type="compositionally biased region" description="Low complexity" evidence="3">
    <location>
        <begin position="114"/>
        <end position="125"/>
    </location>
</feature>
<dbReference type="Gene3D" id="3.10.350.10">
    <property type="entry name" value="LysM domain"/>
    <property type="match status" value="1"/>
</dbReference>
<dbReference type="Pfam" id="PF05257">
    <property type="entry name" value="CHAP"/>
    <property type="match status" value="1"/>
</dbReference>
<dbReference type="PRINTS" id="PR01852">
    <property type="entry name" value="SIBAPROTEIN"/>
</dbReference>
<dbReference type="PROSITE" id="PS50911">
    <property type="entry name" value="CHAP"/>
    <property type="match status" value="1"/>
</dbReference>
<gene>
    <name evidence="7" type="ORF">WS74_1083</name>
</gene>
<evidence type="ECO:0000256" key="4">
    <source>
        <dbReference type="SAM" id="SignalP"/>
    </source>
</evidence>
<evidence type="ECO:0000313" key="8">
    <source>
        <dbReference type="Proteomes" id="UP000029079"/>
    </source>
</evidence>
<dbReference type="EMBL" id="CP009223">
    <property type="protein sequence ID" value="AIM63334.1"/>
    <property type="molecule type" value="Genomic_DNA"/>
</dbReference>
<dbReference type="STRING" id="759620.WS105_1079"/>
<feature type="compositionally biased region" description="Polar residues" evidence="3">
    <location>
        <begin position="126"/>
        <end position="136"/>
    </location>
</feature>
<feature type="chain" id="PRO_5001709812" evidence="4">
    <location>
        <begin position="27"/>
        <end position="256"/>
    </location>
</feature>